<evidence type="ECO:0000259" key="1">
    <source>
        <dbReference type="Pfam" id="PF00134"/>
    </source>
</evidence>
<sequence>MEESWDWEQRRRERLRRKIVEFLIQSSTQLCVLPIVKYAALSLFADRFLPSLHNHNSAATTTFVERMPLKKSWLLQSPIGECNLQLFALISIWISSKIHDTTPLSITSLKSLGDEFITEQHFTTRDFLEAEVVFLQVLNFEIGVSRIAFVFLEDLLIRFREISTTGGLVNFEACMDVMDLLYETEATSTLCCSPASLAAAVLVAAYAIAVPKQQSEFPILSWVKFAISLEEEEVGKLVRKILTHVLNQPVE</sequence>
<dbReference type="InterPro" id="IPR006671">
    <property type="entry name" value="Cyclin_N"/>
</dbReference>
<organism evidence="2 3">
    <name type="scientific">Stephania yunnanensis</name>
    <dbReference type="NCBI Taxonomy" id="152371"/>
    <lineage>
        <taxon>Eukaryota</taxon>
        <taxon>Viridiplantae</taxon>
        <taxon>Streptophyta</taxon>
        <taxon>Embryophyta</taxon>
        <taxon>Tracheophyta</taxon>
        <taxon>Spermatophyta</taxon>
        <taxon>Magnoliopsida</taxon>
        <taxon>Ranunculales</taxon>
        <taxon>Menispermaceae</taxon>
        <taxon>Menispermoideae</taxon>
        <taxon>Cissampelideae</taxon>
        <taxon>Stephania</taxon>
    </lineage>
</organism>
<dbReference type="Proteomes" id="UP001420932">
    <property type="component" value="Unassembled WGS sequence"/>
</dbReference>
<feature type="domain" description="Cyclin N-terminal" evidence="1">
    <location>
        <begin position="12"/>
        <end position="142"/>
    </location>
</feature>
<name>A0AAP0IGT0_9MAGN</name>
<dbReference type="Pfam" id="PF00134">
    <property type="entry name" value="Cyclin_N"/>
    <property type="match status" value="1"/>
</dbReference>
<keyword evidence="3" id="KW-1185">Reference proteome</keyword>
<protein>
    <recommendedName>
        <fullName evidence="1">Cyclin N-terminal domain-containing protein</fullName>
    </recommendedName>
</protein>
<accession>A0AAP0IGT0</accession>
<proteinExistence type="predicted"/>
<evidence type="ECO:0000313" key="2">
    <source>
        <dbReference type="EMBL" id="KAK9115077.1"/>
    </source>
</evidence>
<comment type="caution">
    <text evidence="2">The sequence shown here is derived from an EMBL/GenBank/DDBJ whole genome shotgun (WGS) entry which is preliminary data.</text>
</comment>
<dbReference type="AlphaFoldDB" id="A0AAP0IGT0"/>
<dbReference type="Gene3D" id="1.10.472.10">
    <property type="entry name" value="Cyclin-like"/>
    <property type="match status" value="1"/>
</dbReference>
<dbReference type="SUPFAM" id="SSF47954">
    <property type="entry name" value="Cyclin-like"/>
    <property type="match status" value="1"/>
</dbReference>
<reference evidence="2 3" key="1">
    <citation type="submission" date="2024-01" db="EMBL/GenBank/DDBJ databases">
        <title>Genome assemblies of Stephania.</title>
        <authorList>
            <person name="Yang L."/>
        </authorList>
    </citation>
    <scope>NUCLEOTIDE SEQUENCE [LARGE SCALE GENOMIC DNA]</scope>
    <source>
        <strain evidence="2">YNDBR</strain>
        <tissue evidence="2">Leaf</tissue>
    </source>
</reference>
<dbReference type="InterPro" id="IPR036915">
    <property type="entry name" value="Cyclin-like_sf"/>
</dbReference>
<gene>
    <name evidence="2" type="ORF">Syun_021874</name>
</gene>
<evidence type="ECO:0000313" key="3">
    <source>
        <dbReference type="Proteomes" id="UP001420932"/>
    </source>
</evidence>
<dbReference type="EMBL" id="JBBNAF010000009">
    <property type="protein sequence ID" value="KAK9115077.1"/>
    <property type="molecule type" value="Genomic_DNA"/>
</dbReference>